<keyword evidence="7" id="KW-0547">Nucleotide-binding</keyword>
<evidence type="ECO:0000256" key="4">
    <source>
        <dbReference type="ARBA" id="ARBA00022448"/>
    </source>
</evidence>
<dbReference type="PROSITE" id="PS00211">
    <property type="entry name" value="ABC_TRANSPORTER_1"/>
    <property type="match status" value="1"/>
</dbReference>
<gene>
    <name evidence="14" type="ORF">P73_2814</name>
</gene>
<dbReference type="CDD" id="cd03257">
    <property type="entry name" value="ABC_NikE_OppD_transporters"/>
    <property type="match status" value="1"/>
</dbReference>
<dbReference type="PROSITE" id="PS50928">
    <property type="entry name" value="ABC_TM1"/>
    <property type="match status" value="1"/>
</dbReference>
<dbReference type="InterPro" id="IPR035906">
    <property type="entry name" value="MetI-like_sf"/>
</dbReference>
<dbReference type="SUPFAM" id="SSF161098">
    <property type="entry name" value="MetI-like"/>
    <property type="match status" value="1"/>
</dbReference>
<name>A0A0B5DWW7_9RHOB</name>
<dbReference type="GO" id="GO:0005886">
    <property type="term" value="C:plasma membrane"/>
    <property type="evidence" value="ECO:0007669"/>
    <property type="project" value="UniProtKB-SubCell"/>
</dbReference>
<evidence type="ECO:0000256" key="11">
    <source>
        <dbReference type="RuleBase" id="RU363032"/>
    </source>
</evidence>
<evidence type="ECO:0000313" key="14">
    <source>
        <dbReference type="EMBL" id="AJE47529.1"/>
    </source>
</evidence>
<dbReference type="AlphaFoldDB" id="A0A0B5DWW7"/>
<feature type="domain" description="ABC transporter" evidence="12">
    <location>
        <begin position="299"/>
        <end position="558"/>
    </location>
</feature>
<evidence type="ECO:0000256" key="8">
    <source>
        <dbReference type="ARBA" id="ARBA00022840"/>
    </source>
</evidence>
<accession>A0A0B5DWW7</accession>
<comment type="subcellular location">
    <subcellularLocation>
        <location evidence="1">Cell inner membrane</location>
        <topology evidence="1">Peripheral membrane protein</topology>
    </subcellularLocation>
    <subcellularLocation>
        <location evidence="2 11">Cell membrane</location>
        <topology evidence="2 11">Multi-pass membrane protein</topology>
    </subcellularLocation>
</comment>
<dbReference type="InterPro" id="IPR000515">
    <property type="entry name" value="MetI-like"/>
</dbReference>
<dbReference type="InterPro" id="IPR027417">
    <property type="entry name" value="P-loop_NTPase"/>
</dbReference>
<dbReference type="OrthoDB" id="7957282at2"/>
<dbReference type="PROSITE" id="PS50893">
    <property type="entry name" value="ABC_TRANSPORTER_2"/>
    <property type="match status" value="1"/>
</dbReference>
<evidence type="ECO:0000256" key="2">
    <source>
        <dbReference type="ARBA" id="ARBA00004651"/>
    </source>
</evidence>
<evidence type="ECO:0000256" key="6">
    <source>
        <dbReference type="ARBA" id="ARBA00022692"/>
    </source>
</evidence>
<evidence type="ECO:0000256" key="3">
    <source>
        <dbReference type="ARBA" id="ARBA00005417"/>
    </source>
</evidence>
<feature type="transmembrane region" description="Helical" evidence="11">
    <location>
        <begin position="7"/>
        <end position="27"/>
    </location>
</feature>
<keyword evidence="6 11" id="KW-0812">Transmembrane</keyword>
<evidence type="ECO:0000256" key="1">
    <source>
        <dbReference type="ARBA" id="ARBA00004417"/>
    </source>
</evidence>
<evidence type="ECO:0000256" key="10">
    <source>
        <dbReference type="ARBA" id="ARBA00023136"/>
    </source>
</evidence>
<keyword evidence="9 11" id="KW-1133">Transmembrane helix</keyword>
<organism evidence="14 15">
    <name type="scientific">Celeribacter indicus</name>
    <dbReference type="NCBI Taxonomy" id="1208324"/>
    <lineage>
        <taxon>Bacteria</taxon>
        <taxon>Pseudomonadati</taxon>
        <taxon>Pseudomonadota</taxon>
        <taxon>Alphaproteobacteria</taxon>
        <taxon>Rhodobacterales</taxon>
        <taxon>Roseobacteraceae</taxon>
        <taxon>Celeribacter</taxon>
    </lineage>
</organism>
<dbReference type="PANTHER" id="PTHR43297">
    <property type="entry name" value="OLIGOPEPTIDE TRANSPORT ATP-BINDING PROTEIN APPD"/>
    <property type="match status" value="1"/>
</dbReference>
<dbReference type="InterPro" id="IPR050388">
    <property type="entry name" value="ABC_Ni/Peptide_Import"/>
</dbReference>
<dbReference type="InterPro" id="IPR003593">
    <property type="entry name" value="AAA+_ATPase"/>
</dbReference>
<dbReference type="NCBIfam" id="TIGR01727">
    <property type="entry name" value="oligo_HPY"/>
    <property type="match status" value="1"/>
</dbReference>
<dbReference type="InterPro" id="IPR013563">
    <property type="entry name" value="Oligopep_ABC_C"/>
</dbReference>
<dbReference type="KEGG" id="cid:P73_2814"/>
<dbReference type="SMART" id="SM00382">
    <property type="entry name" value="AAA"/>
    <property type="match status" value="1"/>
</dbReference>
<comment type="similarity">
    <text evidence="3">Belongs to the ABC transporter superfamily.</text>
</comment>
<dbReference type="InterPro" id="IPR003439">
    <property type="entry name" value="ABC_transporter-like_ATP-bd"/>
</dbReference>
<comment type="similarity">
    <text evidence="11">Belongs to the binding-protein-dependent transport system permease family.</text>
</comment>
<dbReference type="Pfam" id="PF00005">
    <property type="entry name" value="ABC_tran"/>
    <property type="match status" value="1"/>
</dbReference>
<dbReference type="Pfam" id="PF00528">
    <property type="entry name" value="BPD_transp_1"/>
    <property type="match status" value="1"/>
</dbReference>
<dbReference type="STRING" id="1208324.P73_2814"/>
<dbReference type="GO" id="GO:0005524">
    <property type="term" value="F:ATP binding"/>
    <property type="evidence" value="ECO:0007669"/>
    <property type="project" value="UniProtKB-KW"/>
</dbReference>
<dbReference type="SUPFAM" id="SSF52540">
    <property type="entry name" value="P-loop containing nucleoside triphosphate hydrolases"/>
    <property type="match status" value="1"/>
</dbReference>
<dbReference type="RefSeq" id="WP_043870070.1">
    <property type="nucleotide sequence ID" value="NZ_CP004393.1"/>
</dbReference>
<feature type="domain" description="ABC transmembrane type-1" evidence="13">
    <location>
        <begin position="67"/>
        <end position="256"/>
    </location>
</feature>
<dbReference type="FunFam" id="3.40.50.300:FF:000016">
    <property type="entry name" value="Oligopeptide ABC transporter ATP-binding component"/>
    <property type="match status" value="1"/>
</dbReference>
<dbReference type="CDD" id="cd06261">
    <property type="entry name" value="TM_PBP2"/>
    <property type="match status" value="1"/>
</dbReference>
<keyword evidence="5" id="KW-1003">Cell membrane</keyword>
<keyword evidence="4 11" id="KW-0813">Transport</keyword>
<dbReference type="Gene3D" id="1.10.3720.10">
    <property type="entry name" value="MetI-like"/>
    <property type="match status" value="1"/>
</dbReference>
<dbReference type="Pfam" id="PF08352">
    <property type="entry name" value="oligo_HPY"/>
    <property type="match status" value="1"/>
</dbReference>
<dbReference type="InterPro" id="IPR017871">
    <property type="entry name" value="ABC_transporter-like_CS"/>
</dbReference>
<dbReference type="HOGENOM" id="CLU_000604_70_3_5"/>
<evidence type="ECO:0000256" key="9">
    <source>
        <dbReference type="ARBA" id="ARBA00022989"/>
    </source>
</evidence>
<dbReference type="PANTHER" id="PTHR43297:SF2">
    <property type="entry name" value="DIPEPTIDE TRANSPORT ATP-BINDING PROTEIN DPPD"/>
    <property type="match status" value="1"/>
</dbReference>
<dbReference type="EMBL" id="CP004393">
    <property type="protein sequence ID" value="AJE47529.1"/>
    <property type="molecule type" value="Genomic_DNA"/>
</dbReference>
<evidence type="ECO:0000313" key="15">
    <source>
        <dbReference type="Proteomes" id="UP000031521"/>
    </source>
</evidence>
<dbReference type="Proteomes" id="UP000031521">
    <property type="component" value="Chromosome"/>
</dbReference>
<dbReference type="GO" id="GO:0015833">
    <property type="term" value="P:peptide transport"/>
    <property type="evidence" value="ECO:0007669"/>
    <property type="project" value="InterPro"/>
</dbReference>
<evidence type="ECO:0000256" key="5">
    <source>
        <dbReference type="ARBA" id="ARBA00022475"/>
    </source>
</evidence>
<evidence type="ECO:0000259" key="12">
    <source>
        <dbReference type="PROSITE" id="PS50893"/>
    </source>
</evidence>
<reference evidence="14 15" key="1">
    <citation type="journal article" date="2014" name="Int. J. Syst. Evol. Microbiol.">
        <title>Celeribacter indicus sp. nov., a polycyclic aromatic hydrocarbon-degrading bacterium from deep-sea sediment and reclassification of Huaishuia halophila as Celeribacter halophilus comb. nov.</title>
        <authorList>
            <person name="Lai Q."/>
            <person name="Cao J."/>
            <person name="Yuan J."/>
            <person name="Li F."/>
            <person name="Shao Z."/>
        </authorList>
    </citation>
    <scope>NUCLEOTIDE SEQUENCE [LARGE SCALE GENOMIC DNA]</scope>
    <source>
        <strain evidence="14">P73</strain>
    </source>
</reference>
<dbReference type="GO" id="GO:0016887">
    <property type="term" value="F:ATP hydrolysis activity"/>
    <property type="evidence" value="ECO:0007669"/>
    <property type="project" value="InterPro"/>
</dbReference>
<keyword evidence="8 14" id="KW-0067">ATP-binding</keyword>
<dbReference type="GO" id="GO:0055085">
    <property type="term" value="P:transmembrane transport"/>
    <property type="evidence" value="ECO:0007669"/>
    <property type="project" value="InterPro"/>
</dbReference>
<proteinExistence type="inferred from homology"/>
<feature type="transmembrane region" description="Helical" evidence="11">
    <location>
        <begin position="71"/>
        <end position="95"/>
    </location>
</feature>
<dbReference type="Gene3D" id="3.40.50.300">
    <property type="entry name" value="P-loop containing nucleotide triphosphate hydrolases"/>
    <property type="match status" value="1"/>
</dbReference>
<evidence type="ECO:0000256" key="7">
    <source>
        <dbReference type="ARBA" id="ARBA00022741"/>
    </source>
</evidence>
<sequence>MRISLSSYFAAVFLLAIVSLAVLAPVLPMKDPVVMDVLKRFAGPSSANWLGNDAFGRDVFARIVHGARASLSVAVLAALASAAVGVVVGLIAGYFRGWIELAALRPMDIILSFPPMLLALLTVALVGPGTVTLTLLLSILFVPTYARITYGETLSVRNLEYVDAARALGHGHARIMFRTVLPNVAGPVFVQFSLVVAACIVLESGLSFLGLGVTPPNSSWGLMIRDARPHMGQNPMGLIWPCLALVLTVWSVNRLCDQLRDVLDPRGAVKLLPAPGLLRRWARALPQPERRDNPEGRLLDVDNISTEIRTARGTINAVDGVSLVVNPGEVIALVGESGSGKSVTGFSIMQLLPYRISRVTGGSIHYSRDPEGHGPLERLDRLPPESYRQYRGNEIAMVFQEPMACLNPVYTVGRQLAEAIRAHDACPTAELRKRSIAALADVGIPDPARRIEEYPHQLSGGMRQRVALAIALCGNPRLLIADEPTTALDVTVQAQILELLDRIRRERNIGLIFITHDLGVVAQLADRVVVMYCGQVVEDGSVEEIFYHPRHPYTRGLLDSVPKHGELGDKTEKRLLSIRGTVPSPFDLPSGCRYAPRCDFARPACDKGVPVLETVEGRHTTRCRRWKDIAL</sequence>
<keyword evidence="10 11" id="KW-0472">Membrane</keyword>
<evidence type="ECO:0000259" key="13">
    <source>
        <dbReference type="PROSITE" id="PS50928"/>
    </source>
</evidence>
<feature type="transmembrane region" description="Helical" evidence="11">
    <location>
        <begin position="116"/>
        <end position="142"/>
    </location>
</feature>
<protein>
    <submittedName>
        <fullName evidence="14">Oligopeptide/dipeptide ABC transporter ATP-binding protein</fullName>
    </submittedName>
</protein>
<keyword evidence="15" id="KW-1185">Reference proteome</keyword>